<protein>
    <recommendedName>
        <fullName evidence="5">Transposase</fullName>
    </recommendedName>
</protein>
<dbReference type="Proteomes" id="UP001242513">
    <property type="component" value="Chromosome"/>
</dbReference>
<reference evidence="1 3" key="1">
    <citation type="submission" date="2016-10" db="EMBL/GenBank/DDBJ databases">
        <authorList>
            <person name="Varghese N."/>
            <person name="Submissions S."/>
        </authorList>
    </citation>
    <scope>NUCLEOTIDE SEQUENCE [LARGE SCALE GENOMIC DNA]</scope>
    <source>
        <strain evidence="1 3">ATCC 43761</strain>
    </source>
</reference>
<organism evidence="2 4">
    <name type="scientific">Lactobacillus kefiranofaciens</name>
    <dbReference type="NCBI Taxonomy" id="267818"/>
    <lineage>
        <taxon>Bacteria</taxon>
        <taxon>Bacillati</taxon>
        <taxon>Bacillota</taxon>
        <taxon>Bacilli</taxon>
        <taxon>Lactobacillales</taxon>
        <taxon>Lactobacillaceae</taxon>
        <taxon>Lactobacillus</taxon>
    </lineage>
</organism>
<dbReference type="AlphaFoldDB" id="A0AAX3UDN7"/>
<gene>
    <name evidence="2" type="ORF">QEJ78_11040</name>
    <name evidence="1" type="ORF">SAMN02983011_01552</name>
</gene>
<evidence type="ECO:0008006" key="5">
    <source>
        <dbReference type="Google" id="ProtNLM"/>
    </source>
</evidence>
<dbReference type="Proteomes" id="UP000181860">
    <property type="component" value="Unassembled WGS sequence"/>
</dbReference>
<evidence type="ECO:0000313" key="1">
    <source>
        <dbReference type="EMBL" id="SDA59822.1"/>
    </source>
</evidence>
<dbReference type="RefSeq" id="WP_013851326.1">
    <property type="nucleotide sequence ID" value="NZ_CP123735.1"/>
</dbReference>
<sequence length="40" mass="4745">MSETKGKNIKMSKEYRLALKRRAEFLKKIHFDSKTAKALF</sequence>
<dbReference type="EMBL" id="CP123735">
    <property type="protein sequence ID" value="WGO85820.1"/>
    <property type="molecule type" value="Genomic_DNA"/>
</dbReference>
<accession>A0AAX3UDN7</accession>
<evidence type="ECO:0000313" key="4">
    <source>
        <dbReference type="Proteomes" id="UP001242513"/>
    </source>
</evidence>
<reference evidence="2" key="3">
    <citation type="submission" date="2023-04" db="EMBL/GenBank/DDBJ databases">
        <authorList>
            <person name="Wang Y."/>
        </authorList>
    </citation>
    <scope>NUCLEOTIDE SEQUENCE</scope>
    <source>
        <strain evidence="2">ZW18</strain>
    </source>
</reference>
<dbReference type="EMBL" id="FMXC01000017">
    <property type="protein sequence ID" value="SDA59822.1"/>
    <property type="molecule type" value="Genomic_DNA"/>
</dbReference>
<reference evidence="2" key="2">
    <citation type="journal article" date="2022" name="Food Funct.">
        <title>Lactobacillus kefiranofaciens ZW18 from Kefir enhances the anti-tumor effect of anti-programmed cell death 1 (PD-1) immunotherapy by modulating the gut microbiota.</title>
        <authorList>
            <person name="Zhao J."/>
            <person name="Wang Y."/>
            <person name="Wang J."/>
            <person name="Lv M."/>
            <person name="Zhou C."/>
            <person name="Jia L."/>
            <person name="Geng W."/>
        </authorList>
    </citation>
    <scope>NUCLEOTIDE SEQUENCE</scope>
    <source>
        <strain evidence="2">ZW18</strain>
    </source>
</reference>
<evidence type="ECO:0000313" key="3">
    <source>
        <dbReference type="Proteomes" id="UP000181860"/>
    </source>
</evidence>
<proteinExistence type="predicted"/>
<evidence type="ECO:0000313" key="2">
    <source>
        <dbReference type="EMBL" id="WGO85820.1"/>
    </source>
</evidence>
<keyword evidence="3" id="KW-1185">Reference proteome</keyword>
<name>A0AAX3UDN7_9LACO</name>